<sequence length="461" mass="51187">MRRDSDRAGHSSLKLSTSFQCVILYIHAGAGYSHRSCHHVVQSSGCHSNPFKGQFGLHIIFEMPAEYESPHFQAGDAQNDKWYFMMHDLEVVPENWKMGQVDTGHHAFGFPVFLLVFFLTFDVSVASIATYLPSSTEDHATFTDTTTRTAVPPTLTPVEEASVLKGDNIVVVGEDDDGNYENYIRNPDGRTEDGLVPIGIRNEEGAIEPLPIDVEEAHFGGVSQNNPQKKMDNTDIEHTQSLPPSDLPSSSTIADRGDVDAQIEIDTQQLQYLVLDNLAIRGQRHARTSPSSTILSPTIFFHINRCIRITLSSGECPGFESRRTLTHTDMETQVSPTESVNPIQSFDDTTMDDQIEEDAPTPKPVQKKKKNVERSRTAIAKTADVGIISGVWGMNLECRIGSFPNFKASDSSTTPGFIFELSLEMDDLGFEPRSPQGERQIQRQASEATEECLEIVQLYAF</sequence>
<feature type="compositionally biased region" description="Low complexity" evidence="1">
    <location>
        <begin position="241"/>
        <end position="251"/>
    </location>
</feature>
<name>A0AAD6Y233_9AGAR</name>
<feature type="region of interest" description="Disordered" evidence="1">
    <location>
        <begin position="354"/>
        <end position="373"/>
    </location>
</feature>
<evidence type="ECO:0000256" key="1">
    <source>
        <dbReference type="SAM" id="MobiDB-lite"/>
    </source>
</evidence>
<accession>A0AAD6Y233</accession>
<dbReference type="AlphaFoldDB" id="A0AAD6Y233"/>
<feature type="transmembrane region" description="Helical" evidence="2">
    <location>
        <begin position="107"/>
        <end position="132"/>
    </location>
</feature>
<dbReference type="InterPro" id="IPR036570">
    <property type="entry name" value="HORMA_dom_sf"/>
</dbReference>
<organism evidence="3 4">
    <name type="scientific">Mycena pura</name>
    <dbReference type="NCBI Taxonomy" id="153505"/>
    <lineage>
        <taxon>Eukaryota</taxon>
        <taxon>Fungi</taxon>
        <taxon>Dikarya</taxon>
        <taxon>Basidiomycota</taxon>
        <taxon>Agaricomycotina</taxon>
        <taxon>Agaricomycetes</taxon>
        <taxon>Agaricomycetidae</taxon>
        <taxon>Agaricales</taxon>
        <taxon>Marasmiineae</taxon>
        <taxon>Mycenaceae</taxon>
        <taxon>Mycena</taxon>
    </lineage>
</organism>
<proteinExistence type="predicted"/>
<comment type="caution">
    <text evidence="3">The sequence shown here is derived from an EMBL/GenBank/DDBJ whole genome shotgun (WGS) entry which is preliminary data.</text>
</comment>
<dbReference type="Gene3D" id="3.30.900.10">
    <property type="entry name" value="HORMA domain"/>
    <property type="match status" value="1"/>
</dbReference>
<keyword evidence="2" id="KW-0472">Membrane</keyword>
<gene>
    <name evidence="3" type="ORF">GGX14DRAFT_593545</name>
</gene>
<feature type="compositionally biased region" description="Basic and acidic residues" evidence="1">
    <location>
        <begin position="229"/>
        <end position="238"/>
    </location>
</feature>
<reference evidence="3" key="1">
    <citation type="submission" date="2023-03" db="EMBL/GenBank/DDBJ databases">
        <title>Massive genome expansion in bonnet fungi (Mycena s.s.) driven by repeated elements and novel gene families across ecological guilds.</title>
        <authorList>
            <consortium name="Lawrence Berkeley National Laboratory"/>
            <person name="Harder C.B."/>
            <person name="Miyauchi S."/>
            <person name="Viragh M."/>
            <person name="Kuo A."/>
            <person name="Thoen E."/>
            <person name="Andreopoulos B."/>
            <person name="Lu D."/>
            <person name="Skrede I."/>
            <person name="Drula E."/>
            <person name="Henrissat B."/>
            <person name="Morin E."/>
            <person name="Kohler A."/>
            <person name="Barry K."/>
            <person name="LaButti K."/>
            <person name="Morin E."/>
            <person name="Salamov A."/>
            <person name="Lipzen A."/>
            <person name="Mereny Z."/>
            <person name="Hegedus B."/>
            <person name="Baldrian P."/>
            <person name="Stursova M."/>
            <person name="Weitz H."/>
            <person name="Taylor A."/>
            <person name="Grigoriev I.V."/>
            <person name="Nagy L.G."/>
            <person name="Martin F."/>
            <person name="Kauserud H."/>
        </authorList>
    </citation>
    <scope>NUCLEOTIDE SEQUENCE</scope>
    <source>
        <strain evidence="3">9144</strain>
    </source>
</reference>
<dbReference type="Proteomes" id="UP001219525">
    <property type="component" value="Unassembled WGS sequence"/>
</dbReference>
<keyword evidence="2" id="KW-0812">Transmembrane</keyword>
<dbReference type="EMBL" id="JARJCW010000113">
    <property type="protein sequence ID" value="KAJ7192999.1"/>
    <property type="molecule type" value="Genomic_DNA"/>
</dbReference>
<keyword evidence="4" id="KW-1185">Reference proteome</keyword>
<keyword evidence="2" id="KW-1133">Transmembrane helix</keyword>
<feature type="region of interest" description="Disordered" evidence="1">
    <location>
        <begin position="220"/>
        <end position="254"/>
    </location>
</feature>
<evidence type="ECO:0000256" key="2">
    <source>
        <dbReference type="SAM" id="Phobius"/>
    </source>
</evidence>
<evidence type="ECO:0000313" key="4">
    <source>
        <dbReference type="Proteomes" id="UP001219525"/>
    </source>
</evidence>
<evidence type="ECO:0000313" key="3">
    <source>
        <dbReference type="EMBL" id="KAJ7192999.1"/>
    </source>
</evidence>
<protein>
    <submittedName>
        <fullName evidence="3">Uncharacterized protein</fullName>
    </submittedName>
</protein>